<dbReference type="InterPro" id="IPR009100">
    <property type="entry name" value="AcylCoA_DH/oxidase_NM_dom_sf"/>
</dbReference>
<dbReference type="InterPro" id="IPR046373">
    <property type="entry name" value="Acyl-CoA_Oxase/DH_mid-dom_sf"/>
</dbReference>
<protein>
    <recommendedName>
        <fullName evidence="2">Acyl-CoA dehydrogenase C-terminal domain-containing protein</fullName>
    </recommendedName>
</protein>
<keyword evidence="4" id="KW-1185">Reference proteome</keyword>
<dbReference type="Pfam" id="PF08028">
    <property type="entry name" value="Acyl-CoA_dh_2"/>
    <property type="match status" value="1"/>
</dbReference>
<dbReference type="InterPro" id="IPR050741">
    <property type="entry name" value="Acyl-CoA_dehydrogenase"/>
</dbReference>
<evidence type="ECO:0000313" key="4">
    <source>
        <dbReference type="Proteomes" id="UP000504724"/>
    </source>
</evidence>
<dbReference type="GO" id="GO:0033539">
    <property type="term" value="P:fatty acid beta-oxidation using acyl-CoA dehydrogenase"/>
    <property type="evidence" value="ECO:0007669"/>
    <property type="project" value="TreeGrafter"/>
</dbReference>
<evidence type="ECO:0000259" key="2">
    <source>
        <dbReference type="Pfam" id="PF08028"/>
    </source>
</evidence>
<dbReference type="Proteomes" id="UP000504724">
    <property type="component" value="Chromosome"/>
</dbReference>
<proteinExistence type="predicted"/>
<dbReference type="SUPFAM" id="SSF47203">
    <property type="entry name" value="Acyl-CoA dehydrogenase C-terminal domain-like"/>
    <property type="match status" value="1"/>
</dbReference>
<dbReference type="AlphaFoldDB" id="A0A7D4NKB5"/>
<gene>
    <name evidence="3" type="ORF">HQN79_01125</name>
</gene>
<dbReference type="SUPFAM" id="SSF56645">
    <property type="entry name" value="Acyl-CoA dehydrogenase NM domain-like"/>
    <property type="match status" value="1"/>
</dbReference>
<dbReference type="InterPro" id="IPR013107">
    <property type="entry name" value="Acyl-CoA_DH_C"/>
</dbReference>
<dbReference type="Gene3D" id="2.40.110.10">
    <property type="entry name" value="Butyryl-CoA Dehydrogenase, subunit A, domain 2"/>
    <property type="match status" value="1"/>
</dbReference>
<dbReference type="GO" id="GO:0050660">
    <property type="term" value="F:flavin adenine dinucleotide binding"/>
    <property type="evidence" value="ECO:0007669"/>
    <property type="project" value="InterPro"/>
</dbReference>
<dbReference type="GO" id="GO:0005737">
    <property type="term" value="C:cytoplasm"/>
    <property type="evidence" value="ECO:0007669"/>
    <property type="project" value="TreeGrafter"/>
</dbReference>
<dbReference type="Gene3D" id="1.20.140.10">
    <property type="entry name" value="Butyryl-CoA Dehydrogenase, subunit A, domain 3"/>
    <property type="match status" value="1"/>
</dbReference>
<name>A0A7D4NKB5_9GAMM</name>
<dbReference type="GO" id="GO:0003995">
    <property type="term" value="F:acyl-CoA dehydrogenase activity"/>
    <property type="evidence" value="ECO:0007669"/>
    <property type="project" value="TreeGrafter"/>
</dbReference>
<sequence>MRKHPNSESLLQNVKSILPAIRQAARESEQQGHLTDELLTVLFEQRLFRLFIADKYNGETTDLPSALRVFELVASADGATGWLVMIGAGGGLFSGFLEEGAAREVFLPERAVIAGSGMPAGQAKTTASGFDVNGRWPYASGAYHATWFTANCKIDGGDKEIISIAVPAEQVVIHDTWQVFGMQATGSNDFSINAAAVPNAFTFSLEKAPISDDAIFRCPLETLASLSFASVAVGIAQHACEAFEELIRHKTVPGSTTPLSEDSDIQYRIGEAQRLIDTSRNRLYQLAESVWGNLEQGISPPETLIRQVQKNCQQIVQAGIRAADLLKARAGMAAVFIDSPFGRAWRDLQTLSQHAIVAPSAPLQEGETR</sequence>
<reference evidence="3 4" key="1">
    <citation type="submission" date="2020-05" db="EMBL/GenBank/DDBJ databases">
        <title>Thiomicrorhabdus sediminis sp.nov. and Thiomicrorhabdus xiamenensis sp.nov., novel sulfur-oxidizing bacteria isolated from coastal sediment.</title>
        <authorList>
            <person name="Liu X."/>
        </authorList>
    </citation>
    <scope>NUCLEOTIDE SEQUENCE [LARGE SCALE GENOMIC DNA]</scope>
    <source>
        <strain evidence="3 4">G2</strain>
    </source>
</reference>
<accession>A0A7D4NKB5</accession>
<feature type="domain" description="Acyl-CoA dehydrogenase C-terminal" evidence="2">
    <location>
        <begin position="227"/>
        <end position="358"/>
    </location>
</feature>
<evidence type="ECO:0000313" key="3">
    <source>
        <dbReference type="EMBL" id="QKI88274.1"/>
    </source>
</evidence>
<dbReference type="InterPro" id="IPR036250">
    <property type="entry name" value="AcylCo_DH-like_C"/>
</dbReference>
<dbReference type="EMBL" id="CP054020">
    <property type="protein sequence ID" value="QKI88274.1"/>
    <property type="molecule type" value="Genomic_DNA"/>
</dbReference>
<dbReference type="PIRSF" id="PIRSF016578">
    <property type="entry name" value="HsaA"/>
    <property type="match status" value="1"/>
</dbReference>
<organism evidence="3 4">
    <name type="scientific">Thiomicrorhabdus xiamenensis</name>
    <dbReference type="NCBI Taxonomy" id="2739063"/>
    <lineage>
        <taxon>Bacteria</taxon>
        <taxon>Pseudomonadati</taxon>
        <taxon>Pseudomonadota</taxon>
        <taxon>Gammaproteobacteria</taxon>
        <taxon>Thiotrichales</taxon>
        <taxon>Piscirickettsiaceae</taxon>
        <taxon>Thiomicrorhabdus</taxon>
    </lineage>
</organism>
<dbReference type="InterPro" id="IPR037069">
    <property type="entry name" value="AcylCoA_DH/ox_N_sf"/>
</dbReference>
<dbReference type="PANTHER" id="PTHR48083">
    <property type="entry name" value="MEDIUM-CHAIN SPECIFIC ACYL-COA DEHYDROGENASE, MITOCHONDRIAL-RELATED"/>
    <property type="match status" value="1"/>
</dbReference>
<dbReference type="Gene3D" id="1.10.540.10">
    <property type="entry name" value="Acyl-CoA dehydrogenase/oxidase, N-terminal domain"/>
    <property type="match status" value="1"/>
</dbReference>
<dbReference type="PANTHER" id="PTHR48083:SF5">
    <property type="entry name" value="NRGC PROTEIN"/>
    <property type="match status" value="1"/>
</dbReference>
<keyword evidence="1" id="KW-0560">Oxidoreductase</keyword>
<dbReference type="RefSeq" id="WP_173283870.1">
    <property type="nucleotide sequence ID" value="NZ_CP054020.1"/>
</dbReference>
<dbReference type="KEGG" id="txa:HQN79_01125"/>
<evidence type="ECO:0000256" key="1">
    <source>
        <dbReference type="ARBA" id="ARBA00023002"/>
    </source>
</evidence>